<feature type="binding site" evidence="10">
    <location>
        <position position="202"/>
    </location>
    <ligand>
        <name>5-aminolevulinate</name>
        <dbReference type="ChEBI" id="CHEBI:356416"/>
        <label>1</label>
    </ligand>
</feature>
<dbReference type="Pfam" id="PF00490">
    <property type="entry name" value="ALAD"/>
    <property type="match status" value="1"/>
</dbReference>
<dbReference type="PRINTS" id="PR00144">
    <property type="entry name" value="DALDHYDRTASE"/>
</dbReference>
<evidence type="ECO:0000256" key="1">
    <source>
        <dbReference type="ARBA" id="ARBA00004694"/>
    </source>
</evidence>
<dbReference type="GO" id="GO:0008270">
    <property type="term" value="F:zinc ion binding"/>
    <property type="evidence" value="ECO:0007669"/>
    <property type="project" value="TreeGrafter"/>
</dbReference>
<dbReference type="PANTHER" id="PTHR11458:SF0">
    <property type="entry name" value="DELTA-AMINOLEVULINIC ACID DEHYDRATASE"/>
    <property type="match status" value="1"/>
</dbReference>
<feature type="active site" description="Schiff-base intermediate with substrate" evidence="9">
    <location>
        <position position="192"/>
    </location>
</feature>
<comment type="pathway">
    <text evidence="1">Porphyrin-containing compound metabolism; protoporphyrin-IX biosynthesis; coproporphyrinogen-III from 5-aminolevulinate: step 1/4.</text>
</comment>
<dbReference type="FunFam" id="3.20.20.70:FF:000019">
    <property type="entry name" value="Delta-aminolevulinic acid dehydratase"/>
    <property type="match status" value="1"/>
</dbReference>
<evidence type="ECO:0000256" key="7">
    <source>
        <dbReference type="ARBA" id="ARBA00023244"/>
    </source>
</evidence>
<dbReference type="UniPathway" id="UPA00251">
    <property type="reaction ID" value="UER00318"/>
</dbReference>
<comment type="catalytic activity">
    <reaction evidence="8 12">
        <text>2 5-aminolevulinate = porphobilinogen + 2 H2O + H(+)</text>
        <dbReference type="Rhea" id="RHEA:24064"/>
        <dbReference type="ChEBI" id="CHEBI:15377"/>
        <dbReference type="ChEBI" id="CHEBI:15378"/>
        <dbReference type="ChEBI" id="CHEBI:58126"/>
        <dbReference type="ChEBI" id="CHEBI:356416"/>
        <dbReference type="EC" id="4.2.1.24"/>
    </reaction>
</comment>
<dbReference type="PANTHER" id="PTHR11458">
    <property type="entry name" value="DELTA-AMINOLEVULINIC ACID DEHYDRATASE"/>
    <property type="match status" value="1"/>
</dbReference>
<dbReference type="NCBIfam" id="NF006762">
    <property type="entry name" value="PRK09283.1"/>
    <property type="match status" value="1"/>
</dbReference>
<accession>A0A6S6S8P7</accession>
<evidence type="ECO:0000256" key="2">
    <source>
        <dbReference type="ARBA" id="ARBA00008055"/>
    </source>
</evidence>
<evidence type="ECO:0000256" key="8">
    <source>
        <dbReference type="ARBA" id="ARBA00047651"/>
    </source>
</evidence>
<feature type="active site" description="Schiff-base intermediate with substrate" evidence="9">
    <location>
        <position position="245"/>
    </location>
</feature>
<feature type="binding site" evidence="11">
    <location>
        <position position="126"/>
    </location>
    <ligand>
        <name>Zn(2+)</name>
        <dbReference type="ChEBI" id="CHEBI:29105"/>
        <note>catalytic</note>
    </ligand>
</feature>
<gene>
    <name evidence="14" type="ORF">HELGO_WM10998</name>
</gene>
<comment type="subunit">
    <text evidence="12">Homooctamer.</text>
</comment>
<feature type="binding site" evidence="10">
    <location>
        <position position="310"/>
    </location>
    <ligand>
        <name>5-aminolevulinate</name>
        <dbReference type="ChEBI" id="CHEBI:356416"/>
        <label>2</label>
    </ligand>
</feature>
<evidence type="ECO:0000256" key="5">
    <source>
        <dbReference type="ARBA" id="ARBA00023133"/>
    </source>
</evidence>
<dbReference type="InterPro" id="IPR001731">
    <property type="entry name" value="ALAD"/>
</dbReference>
<dbReference type="AlphaFoldDB" id="A0A6S6S8P7"/>
<dbReference type="InterPro" id="IPR030656">
    <property type="entry name" value="ALAD_AS"/>
</dbReference>
<keyword evidence="11" id="KW-0862">Zinc</keyword>
<keyword evidence="6 12" id="KW-0456">Lyase</keyword>
<dbReference type="CDD" id="cd00384">
    <property type="entry name" value="ALAD_PBGS"/>
    <property type="match status" value="1"/>
</dbReference>
<evidence type="ECO:0000256" key="13">
    <source>
        <dbReference type="RuleBase" id="RU004161"/>
    </source>
</evidence>
<dbReference type="GO" id="GO:0006782">
    <property type="term" value="P:protoporphyrinogen IX biosynthetic process"/>
    <property type="evidence" value="ECO:0007669"/>
    <property type="project" value="UniProtKB-UniPathway"/>
</dbReference>
<dbReference type="Gene3D" id="3.20.20.70">
    <property type="entry name" value="Aldolase class I"/>
    <property type="match status" value="1"/>
</dbReference>
<evidence type="ECO:0000256" key="9">
    <source>
        <dbReference type="PIRSR" id="PIRSR001415-1"/>
    </source>
</evidence>
<dbReference type="PIRSF" id="PIRSF001415">
    <property type="entry name" value="Porphbilin_synth"/>
    <property type="match status" value="1"/>
</dbReference>
<dbReference type="PROSITE" id="PS00169">
    <property type="entry name" value="D_ALA_DEHYDRATASE"/>
    <property type="match status" value="1"/>
</dbReference>
<evidence type="ECO:0000256" key="3">
    <source>
        <dbReference type="ARBA" id="ARBA00012053"/>
    </source>
</evidence>
<dbReference type="EC" id="4.2.1.24" evidence="3 12"/>
<evidence type="ECO:0000256" key="10">
    <source>
        <dbReference type="PIRSR" id="PIRSR001415-2"/>
    </source>
</evidence>
<proteinExistence type="inferred from homology"/>
<evidence type="ECO:0000256" key="4">
    <source>
        <dbReference type="ARBA" id="ARBA00020771"/>
    </source>
</evidence>
<feature type="binding site" evidence="11">
    <location>
        <position position="116"/>
    </location>
    <ligand>
        <name>Zn(2+)</name>
        <dbReference type="ChEBI" id="CHEBI:29105"/>
        <note>catalytic</note>
    </ligand>
</feature>
<evidence type="ECO:0000256" key="12">
    <source>
        <dbReference type="RuleBase" id="RU000515"/>
    </source>
</evidence>
<name>A0A6S6S8P7_9BACT</name>
<dbReference type="SUPFAM" id="SSF51569">
    <property type="entry name" value="Aldolase"/>
    <property type="match status" value="1"/>
</dbReference>
<evidence type="ECO:0000313" key="14">
    <source>
        <dbReference type="EMBL" id="CAA6800859.1"/>
    </source>
</evidence>
<organism evidence="14">
    <name type="scientific">uncultured Campylobacterales bacterium</name>
    <dbReference type="NCBI Taxonomy" id="352960"/>
    <lineage>
        <taxon>Bacteria</taxon>
        <taxon>Pseudomonadati</taxon>
        <taxon>Campylobacterota</taxon>
        <taxon>Epsilonproteobacteria</taxon>
        <taxon>Campylobacterales</taxon>
        <taxon>environmental samples</taxon>
    </lineage>
</organism>
<protein>
    <recommendedName>
        <fullName evidence="4 12">Delta-aminolevulinic acid dehydratase</fullName>
        <ecNumber evidence="3 12">4.2.1.24</ecNumber>
    </recommendedName>
</protein>
<comment type="similarity">
    <text evidence="2 13">Belongs to the ALAD family.</text>
</comment>
<evidence type="ECO:0000256" key="11">
    <source>
        <dbReference type="PIRSR" id="PIRSR001415-3"/>
    </source>
</evidence>
<dbReference type="InterPro" id="IPR013785">
    <property type="entry name" value="Aldolase_TIM"/>
</dbReference>
<dbReference type="EMBL" id="CACVAW010000004">
    <property type="protein sequence ID" value="CAA6800859.1"/>
    <property type="molecule type" value="Genomic_DNA"/>
</dbReference>
<feature type="binding site" evidence="10">
    <location>
        <position position="271"/>
    </location>
    <ligand>
        <name>5-aminolevulinate</name>
        <dbReference type="ChEBI" id="CHEBI:356416"/>
        <label>2</label>
    </ligand>
</feature>
<feature type="binding site" evidence="10">
    <location>
        <position position="214"/>
    </location>
    <ligand>
        <name>5-aminolevulinate</name>
        <dbReference type="ChEBI" id="CHEBI:356416"/>
        <label>1</label>
    </ligand>
</feature>
<reference evidence="14" key="1">
    <citation type="submission" date="2020-01" db="EMBL/GenBank/DDBJ databases">
        <authorList>
            <person name="Meier V. D."/>
            <person name="Meier V D."/>
        </authorList>
    </citation>
    <scope>NUCLEOTIDE SEQUENCE</scope>
    <source>
        <strain evidence="14">HLG_WM_MAG_12</strain>
    </source>
</reference>
<dbReference type="GO" id="GO:0005829">
    <property type="term" value="C:cytosol"/>
    <property type="evidence" value="ECO:0007669"/>
    <property type="project" value="TreeGrafter"/>
</dbReference>
<keyword evidence="7 12" id="KW-0627">Porphyrin biosynthesis</keyword>
<feature type="binding site" evidence="11">
    <location>
        <position position="118"/>
    </location>
    <ligand>
        <name>Zn(2+)</name>
        <dbReference type="ChEBI" id="CHEBI:29105"/>
        <note>catalytic</note>
    </ligand>
</feature>
<keyword evidence="11" id="KW-0479">Metal-binding</keyword>
<dbReference type="SMART" id="SM01004">
    <property type="entry name" value="ALAD"/>
    <property type="match status" value="1"/>
</dbReference>
<evidence type="ECO:0000256" key="6">
    <source>
        <dbReference type="ARBA" id="ARBA00023239"/>
    </source>
</evidence>
<sequence length="322" mass="36360">MKRFRRTKINPRIRNLVQDVYLDVKDFIYPLFVVPGKNIKKESEVLEGIYQMSIDKILDECEELISLGIYNVILFGVVDIKDSIGSSALDSNSLIAKCIKSIKEKYPEIMVVSDLCFCEYTDHGHCGVLDCNDILNNDKTLELLAKQALVHAKSGVDMIAPSGVIDGTIKALRNILDANGFENLPIMSYSTKFASAFYDPFRDLADSSPSFGDRKSYQMDFRDSKQAISRSISDEEDGADILMVKPAMTYLDIVSKIKNSSSLPLAVYNVSGEYMMMKSLMKNSIEVYERTMMELMYSFKRAGADIIISYHAKEVADIMRRK</sequence>
<keyword evidence="5" id="KW-0350">Heme biosynthesis</keyword>
<dbReference type="GO" id="GO:0004655">
    <property type="term" value="F:porphobilinogen synthase activity"/>
    <property type="evidence" value="ECO:0007669"/>
    <property type="project" value="UniProtKB-EC"/>
</dbReference>